<sequence>MYLLSRYCFVKWSFSQLKDQASNQGDQELPAPELPAQSLIKPSPFPSPHQRLALVGEVTTSSHSRQPKQWETRPTLLGVEDATKSSFVASSVDSACSSLGQLVPRTLIPDNLLPSIRNNRDNVLFPSQKENCFYRAPHITSVLRCSGCGVRRFLERARTKELGRMNCALGYPGHPHKATTHRKKTLPPPKQHLFSYILHHVQLLGP</sequence>
<gene>
    <name evidence="1" type="ORF">B0T14DRAFT_87408</name>
</gene>
<evidence type="ECO:0000313" key="1">
    <source>
        <dbReference type="EMBL" id="KAK0634222.1"/>
    </source>
</evidence>
<accession>A0AA40CDA7</accession>
<organism evidence="1 2">
    <name type="scientific">Immersiella caudata</name>
    <dbReference type="NCBI Taxonomy" id="314043"/>
    <lineage>
        <taxon>Eukaryota</taxon>
        <taxon>Fungi</taxon>
        <taxon>Dikarya</taxon>
        <taxon>Ascomycota</taxon>
        <taxon>Pezizomycotina</taxon>
        <taxon>Sordariomycetes</taxon>
        <taxon>Sordariomycetidae</taxon>
        <taxon>Sordariales</taxon>
        <taxon>Lasiosphaeriaceae</taxon>
        <taxon>Immersiella</taxon>
    </lineage>
</organism>
<evidence type="ECO:0000313" key="2">
    <source>
        <dbReference type="Proteomes" id="UP001175000"/>
    </source>
</evidence>
<protein>
    <submittedName>
        <fullName evidence="1">Uncharacterized protein</fullName>
    </submittedName>
</protein>
<dbReference type="Proteomes" id="UP001175000">
    <property type="component" value="Unassembled WGS sequence"/>
</dbReference>
<dbReference type="AlphaFoldDB" id="A0AA40CDA7"/>
<name>A0AA40CDA7_9PEZI</name>
<comment type="caution">
    <text evidence="1">The sequence shown here is derived from an EMBL/GenBank/DDBJ whole genome shotgun (WGS) entry which is preliminary data.</text>
</comment>
<reference evidence="1" key="1">
    <citation type="submission" date="2023-06" db="EMBL/GenBank/DDBJ databases">
        <title>Genome-scale phylogeny and comparative genomics of the fungal order Sordariales.</title>
        <authorList>
            <consortium name="Lawrence Berkeley National Laboratory"/>
            <person name="Hensen N."/>
            <person name="Bonometti L."/>
            <person name="Westerberg I."/>
            <person name="Brannstrom I.O."/>
            <person name="Guillou S."/>
            <person name="Cros-Aarteil S."/>
            <person name="Calhoun S."/>
            <person name="Haridas S."/>
            <person name="Kuo A."/>
            <person name="Mondo S."/>
            <person name="Pangilinan J."/>
            <person name="Riley R."/>
            <person name="Labutti K."/>
            <person name="Andreopoulos B."/>
            <person name="Lipzen A."/>
            <person name="Chen C."/>
            <person name="Yanf M."/>
            <person name="Daum C."/>
            <person name="Ng V."/>
            <person name="Clum A."/>
            <person name="Steindorff A."/>
            <person name="Ohm R."/>
            <person name="Martin F."/>
            <person name="Silar P."/>
            <person name="Natvig D."/>
            <person name="Lalanne C."/>
            <person name="Gautier V."/>
            <person name="Ament-Velasquez S.L."/>
            <person name="Kruys A."/>
            <person name="Hutchinson M.I."/>
            <person name="Powell A.J."/>
            <person name="Barry K."/>
            <person name="Miller A.N."/>
            <person name="Grigoriev I.V."/>
            <person name="Debuchy R."/>
            <person name="Gladieux P."/>
            <person name="Thoren M.H."/>
            <person name="Johannesson H."/>
        </authorList>
    </citation>
    <scope>NUCLEOTIDE SEQUENCE</scope>
    <source>
        <strain evidence="1">CBS 606.72</strain>
    </source>
</reference>
<dbReference type="EMBL" id="JAULSU010000001">
    <property type="protein sequence ID" value="KAK0634222.1"/>
    <property type="molecule type" value="Genomic_DNA"/>
</dbReference>
<keyword evidence="2" id="KW-1185">Reference proteome</keyword>
<proteinExistence type="predicted"/>